<feature type="compositionally biased region" description="Polar residues" evidence="1">
    <location>
        <begin position="72"/>
        <end position="82"/>
    </location>
</feature>
<feature type="region of interest" description="Disordered" evidence="1">
    <location>
        <begin position="1"/>
        <end position="88"/>
    </location>
</feature>
<protein>
    <submittedName>
        <fullName evidence="2">Predicted protein</fullName>
    </submittedName>
</protein>
<evidence type="ECO:0000256" key="1">
    <source>
        <dbReference type="SAM" id="MobiDB-lite"/>
    </source>
</evidence>
<dbReference type="AlphaFoldDB" id="D6X6E9"/>
<reference evidence="3" key="2">
    <citation type="submission" date="2009-10" db="EMBL/GenBank/DDBJ databases">
        <title>The genome sequence of Streptomyces pristinaespiralis strain ATCC 25486.</title>
        <authorList>
            <consortium name="The Broad Institute Genome Sequencing Platform"/>
            <consortium name="Broad Institute Microbial Sequencing Center"/>
            <person name="Fischbach M."/>
            <person name="Godfrey P."/>
            <person name="Ward D."/>
            <person name="Young S."/>
            <person name="Zeng Q."/>
            <person name="Koehrsen M."/>
            <person name="Alvarado L."/>
            <person name="Berlin A.M."/>
            <person name="Bochicchio J."/>
            <person name="Borenstein D."/>
            <person name="Chapman S.B."/>
            <person name="Chen Z."/>
            <person name="Engels R."/>
            <person name="Freedman E."/>
            <person name="Gellesch M."/>
            <person name="Goldberg J."/>
            <person name="Griggs A."/>
            <person name="Gujja S."/>
            <person name="Heilman E.R."/>
            <person name="Heiman D.I."/>
            <person name="Hepburn T.A."/>
            <person name="Howarth C."/>
            <person name="Jen D."/>
            <person name="Larson L."/>
            <person name="Lewis B."/>
            <person name="Mehta T."/>
            <person name="Park D."/>
            <person name="Pearson M."/>
            <person name="Richards J."/>
            <person name="Roberts A."/>
            <person name="Saif S."/>
            <person name="Shea T.D."/>
            <person name="Shenoy N."/>
            <person name="Sisk P."/>
            <person name="Stolte C."/>
            <person name="Sykes S.N."/>
            <person name="Thomson T."/>
            <person name="Walk T."/>
            <person name="White J."/>
            <person name="Yandava C."/>
            <person name="Straight P."/>
            <person name="Clardy J."/>
            <person name="Hung D."/>
            <person name="Kolter R."/>
            <person name="Mekalanos J."/>
            <person name="Walker S."/>
            <person name="Walsh C.T."/>
            <person name="Wieland-Brown L.C."/>
            <person name="Haas B."/>
            <person name="Nusbaum C."/>
            <person name="Birren B."/>
        </authorList>
    </citation>
    <scope>NUCLEOTIDE SEQUENCE [LARGE SCALE GENOMIC DNA]</scope>
    <source>
        <strain evidence="3">ATCC 25486 / DSM 40338 / CBS 914.69 / JCM 4507 / NBRC 13074 / NRRL 2958 / 5647</strain>
    </source>
</reference>
<sequence length="88" mass="9067">MTAPWAGAPHASEAGRGMARFPGRAEQAGRSEPTESAAGRPGALDAIACQRPSGSAEGFYRPWAPKARSRRSGGSQTASSARSGRRSP</sequence>
<dbReference type="HOGENOM" id="CLU_2467733_0_0_11"/>
<proteinExistence type="predicted"/>
<evidence type="ECO:0000313" key="2">
    <source>
        <dbReference type="EMBL" id="EFH31526.1"/>
    </source>
</evidence>
<dbReference type="EMBL" id="CM000950">
    <property type="protein sequence ID" value="EFH31526.1"/>
    <property type="molecule type" value="Genomic_DNA"/>
</dbReference>
<gene>
    <name evidence="2" type="ORF">SSDG_06770</name>
</gene>
<evidence type="ECO:0000313" key="3">
    <source>
        <dbReference type="Proteomes" id="UP000002805"/>
    </source>
</evidence>
<organism evidence="2 3">
    <name type="scientific">Streptomyces pristinaespiralis (strain ATCC 25486 / DSM 40338 / CBS 914.69 / JCM 4507 / KCC S-0507 / NBRC 13074 / NRRL 2958 / 5647)</name>
    <dbReference type="NCBI Taxonomy" id="457429"/>
    <lineage>
        <taxon>Bacteria</taxon>
        <taxon>Bacillati</taxon>
        <taxon>Actinomycetota</taxon>
        <taxon>Actinomycetes</taxon>
        <taxon>Kitasatosporales</taxon>
        <taxon>Streptomycetaceae</taxon>
        <taxon>Streptomyces</taxon>
    </lineage>
</organism>
<keyword evidence="3" id="KW-1185">Reference proteome</keyword>
<accession>D6X6E9</accession>
<name>D6X6E9_STRE2</name>
<dbReference type="Proteomes" id="UP000002805">
    <property type="component" value="Chromosome"/>
</dbReference>
<reference evidence="3" key="1">
    <citation type="submission" date="2008-02" db="EMBL/GenBank/DDBJ databases">
        <authorList>
            <consortium name="The Broad Institute Genome Sequencing Platform"/>
            <person name="Fischbach M."/>
            <person name="Ward D."/>
            <person name="Young S."/>
            <person name="Jaffe D."/>
            <person name="Gnerre S."/>
            <person name="Berlin A."/>
            <person name="Heiman D."/>
            <person name="Hepburn T."/>
            <person name="Sykes S."/>
            <person name="Alvarado L."/>
            <person name="Kodira C.D."/>
            <person name="Straight P."/>
            <person name="Clardy J."/>
            <person name="Hung D."/>
            <person name="Kolter R."/>
            <person name="Mekalanos J."/>
            <person name="Walker S."/>
            <person name="Walsh C.T."/>
            <person name="Lander E."/>
            <person name="Galagan J."/>
            <person name="Nusbaum C."/>
            <person name="Birren B."/>
        </authorList>
    </citation>
    <scope>NUCLEOTIDE SEQUENCE [LARGE SCALE GENOMIC DNA]</scope>
    <source>
        <strain evidence="3">ATCC 25486 / DSM 40338 / CBS 914.69 / JCM 4507 / NBRC 13074 / NRRL 2958 / 5647</strain>
    </source>
</reference>